<accession>A0A914R6T1</accession>
<name>A0A914R6T1_PAREQ</name>
<reference evidence="2" key="1">
    <citation type="submission" date="2022-11" db="UniProtKB">
        <authorList>
            <consortium name="WormBaseParasite"/>
        </authorList>
    </citation>
    <scope>IDENTIFICATION</scope>
</reference>
<proteinExistence type="predicted"/>
<dbReference type="WBParaSite" id="PEQ_0000234901-mRNA-1">
    <property type="protein sequence ID" value="PEQ_0000234901-mRNA-1"/>
    <property type="gene ID" value="PEQ_0000234901"/>
</dbReference>
<evidence type="ECO:0000313" key="2">
    <source>
        <dbReference type="WBParaSite" id="PEQ_0000234901-mRNA-1"/>
    </source>
</evidence>
<protein>
    <submittedName>
        <fullName evidence="2">Uncharacterized protein</fullName>
    </submittedName>
</protein>
<sequence>MLHNYEETHLNSYINYLVSLLQRIPHIELNNERQKENSEAKR</sequence>
<dbReference type="Proteomes" id="UP000887564">
    <property type="component" value="Unplaced"/>
</dbReference>
<organism evidence="1 2">
    <name type="scientific">Parascaris equorum</name>
    <name type="common">Equine roundworm</name>
    <dbReference type="NCBI Taxonomy" id="6256"/>
    <lineage>
        <taxon>Eukaryota</taxon>
        <taxon>Metazoa</taxon>
        <taxon>Ecdysozoa</taxon>
        <taxon>Nematoda</taxon>
        <taxon>Chromadorea</taxon>
        <taxon>Rhabditida</taxon>
        <taxon>Spirurina</taxon>
        <taxon>Ascaridomorpha</taxon>
        <taxon>Ascaridoidea</taxon>
        <taxon>Ascarididae</taxon>
        <taxon>Parascaris</taxon>
    </lineage>
</organism>
<dbReference type="AlphaFoldDB" id="A0A914R6T1"/>
<keyword evidence="1" id="KW-1185">Reference proteome</keyword>
<evidence type="ECO:0000313" key="1">
    <source>
        <dbReference type="Proteomes" id="UP000887564"/>
    </source>
</evidence>